<reference evidence="1" key="1">
    <citation type="journal article" date="2014" name="Int. J. Syst. Evol. Microbiol.">
        <title>Complete genome sequence of Corynebacterium casei LMG S-19264T (=DSM 44701T), isolated from a smear-ripened cheese.</title>
        <authorList>
            <consortium name="US DOE Joint Genome Institute (JGI-PGF)"/>
            <person name="Walter F."/>
            <person name="Albersmeier A."/>
            <person name="Kalinowski J."/>
            <person name="Ruckert C."/>
        </authorList>
    </citation>
    <scope>NUCLEOTIDE SEQUENCE</scope>
    <source>
        <strain evidence="1">NBRC 108769</strain>
    </source>
</reference>
<accession>A0AA37ST56</accession>
<protein>
    <submittedName>
        <fullName evidence="1">Uncharacterized protein</fullName>
    </submittedName>
</protein>
<dbReference type="EMBL" id="BSOH01000037">
    <property type="protein sequence ID" value="GLR20003.1"/>
    <property type="molecule type" value="Genomic_DNA"/>
</dbReference>
<reference evidence="1" key="2">
    <citation type="submission" date="2023-01" db="EMBL/GenBank/DDBJ databases">
        <title>Draft genome sequence of Portibacter lacus strain NBRC 108769.</title>
        <authorList>
            <person name="Sun Q."/>
            <person name="Mori K."/>
        </authorList>
    </citation>
    <scope>NUCLEOTIDE SEQUENCE</scope>
    <source>
        <strain evidence="1">NBRC 108769</strain>
    </source>
</reference>
<dbReference type="Proteomes" id="UP001156666">
    <property type="component" value="Unassembled WGS sequence"/>
</dbReference>
<evidence type="ECO:0000313" key="2">
    <source>
        <dbReference type="Proteomes" id="UP001156666"/>
    </source>
</evidence>
<comment type="caution">
    <text evidence="1">The sequence shown here is derived from an EMBL/GenBank/DDBJ whole genome shotgun (WGS) entry which is preliminary data.</text>
</comment>
<proteinExistence type="predicted"/>
<evidence type="ECO:0000313" key="1">
    <source>
        <dbReference type="EMBL" id="GLR20003.1"/>
    </source>
</evidence>
<keyword evidence="2" id="KW-1185">Reference proteome</keyword>
<gene>
    <name evidence="1" type="ORF">GCM10007940_46190</name>
</gene>
<dbReference type="AlphaFoldDB" id="A0AA37ST56"/>
<name>A0AA37ST56_9BACT</name>
<sequence length="254" mass="29139">MVLGLKAMKNILLFSSFSILLLFSCDKTIEEFDESKYGYDYFPLSVGNTWVYAVDSTIYDDEGATIYNTSSFVQEKIAGMYVDDTGDTIYKLERYWRTSDSMDWEITDVWTTYKTQAQAFRTEENLKFVKFVFPMLEGKRWNGNLYLDETTIVSVSGESLIMFAGWDDYKCTSLDVAEEIGGINYSNVATILQTDDGGNNTVERRYALEKYARGVGLIYKEYEILDTQNSQSEAPWSEKAESGFILKQTLIEHN</sequence>
<dbReference type="PROSITE" id="PS51257">
    <property type="entry name" value="PROKAR_LIPOPROTEIN"/>
    <property type="match status" value="1"/>
</dbReference>
<organism evidence="1 2">
    <name type="scientific">Portibacter lacus</name>
    <dbReference type="NCBI Taxonomy" id="1099794"/>
    <lineage>
        <taxon>Bacteria</taxon>
        <taxon>Pseudomonadati</taxon>
        <taxon>Bacteroidota</taxon>
        <taxon>Saprospiria</taxon>
        <taxon>Saprospirales</taxon>
        <taxon>Haliscomenobacteraceae</taxon>
        <taxon>Portibacter</taxon>
    </lineage>
</organism>